<dbReference type="GO" id="GO:0006355">
    <property type="term" value="P:regulation of DNA-templated transcription"/>
    <property type="evidence" value="ECO:0007669"/>
    <property type="project" value="InterPro"/>
</dbReference>
<dbReference type="Gene3D" id="2.170.150.80">
    <property type="entry name" value="NAC domain"/>
    <property type="match status" value="1"/>
</dbReference>
<sequence>MNIVRTGDLDLPPGFRFHPSDFEIVNDYLTEKVRNRDFICAIGEVDLNKTEPWDLPREAKMNEKEWYFFSQKDRKYPMGLRANRATEAGYWKATSKDKETTGIRKMTVPVYQVAMPGAEIDQNQNNIPTLPCMDPVPPYYPNPNASVGMPLVMPPMAGIGGAGGLQINGALFDNPMAMPPVMNFYHQMGMGAAAGQMGMGEPAGQMGIGAPVGQMGIEAIDHMDMGAAGAGNFDIAAPESRPSSMVLQNDEQANAAEISSMMSVTGLGSVTTTIEMDGIWKYKY</sequence>
<accession>A0A811RZI2</accession>
<proteinExistence type="predicted"/>
<dbReference type="Pfam" id="PF02365">
    <property type="entry name" value="NAM"/>
    <property type="match status" value="1"/>
</dbReference>
<evidence type="ECO:0000256" key="4">
    <source>
        <dbReference type="ARBA" id="ARBA00023242"/>
    </source>
</evidence>
<reference evidence="6" key="1">
    <citation type="submission" date="2020-10" db="EMBL/GenBank/DDBJ databases">
        <authorList>
            <person name="Han B."/>
            <person name="Lu T."/>
            <person name="Zhao Q."/>
            <person name="Huang X."/>
            <person name="Zhao Y."/>
        </authorList>
    </citation>
    <scope>NUCLEOTIDE SEQUENCE</scope>
</reference>
<dbReference type="PANTHER" id="PTHR31744">
    <property type="entry name" value="PROTEIN CUP-SHAPED COTYLEDON 2-RELATED"/>
    <property type="match status" value="1"/>
</dbReference>
<dbReference type="GO" id="GO:0003677">
    <property type="term" value="F:DNA binding"/>
    <property type="evidence" value="ECO:0007669"/>
    <property type="project" value="UniProtKB-KW"/>
</dbReference>
<comment type="caution">
    <text evidence="6">The sequence shown here is derived from an EMBL/GenBank/DDBJ whole genome shotgun (WGS) entry which is preliminary data.</text>
</comment>
<keyword evidence="7" id="KW-1185">Reference proteome</keyword>
<keyword evidence="2" id="KW-0238">DNA-binding</keyword>
<dbReference type="Proteomes" id="UP000604825">
    <property type="component" value="Unassembled WGS sequence"/>
</dbReference>
<keyword evidence="3" id="KW-0804">Transcription</keyword>
<dbReference type="SUPFAM" id="SSF101941">
    <property type="entry name" value="NAC domain"/>
    <property type="match status" value="1"/>
</dbReference>
<dbReference type="OrthoDB" id="785209at2759"/>
<evidence type="ECO:0000313" key="6">
    <source>
        <dbReference type="EMBL" id="CAD6334253.1"/>
    </source>
</evidence>
<feature type="domain" description="NAC" evidence="5">
    <location>
        <begin position="11"/>
        <end position="154"/>
    </location>
</feature>
<keyword evidence="4" id="KW-0539">Nucleus</keyword>
<organism evidence="6 7">
    <name type="scientific">Miscanthus lutarioriparius</name>
    <dbReference type="NCBI Taxonomy" id="422564"/>
    <lineage>
        <taxon>Eukaryota</taxon>
        <taxon>Viridiplantae</taxon>
        <taxon>Streptophyta</taxon>
        <taxon>Embryophyta</taxon>
        <taxon>Tracheophyta</taxon>
        <taxon>Spermatophyta</taxon>
        <taxon>Magnoliopsida</taxon>
        <taxon>Liliopsida</taxon>
        <taxon>Poales</taxon>
        <taxon>Poaceae</taxon>
        <taxon>PACMAD clade</taxon>
        <taxon>Panicoideae</taxon>
        <taxon>Andropogonodae</taxon>
        <taxon>Andropogoneae</taxon>
        <taxon>Saccharinae</taxon>
        <taxon>Miscanthus</taxon>
    </lineage>
</organism>
<dbReference type="InterPro" id="IPR003441">
    <property type="entry name" value="NAC-dom"/>
</dbReference>
<dbReference type="EMBL" id="CAJGYO010000017">
    <property type="protein sequence ID" value="CAD6334253.1"/>
    <property type="molecule type" value="Genomic_DNA"/>
</dbReference>
<evidence type="ECO:0000256" key="2">
    <source>
        <dbReference type="ARBA" id="ARBA00023125"/>
    </source>
</evidence>
<dbReference type="PROSITE" id="PS51005">
    <property type="entry name" value="NAC"/>
    <property type="match status" value="1"/>
</dbReference>
<evidence type="ECO:0000313" key="7">
    <source>
        <dbReference type="Proteomes" id="UP000604825"/>
    </source>
</evidence>
<keyword evidence="1" id="KW-0805">Transcription regulation</keyword>
<dbReference type="AlphaFoldDB" id="A0A811RZI2"/>
<dbReference type="InterPro" id="IPR036093">
    <property type="entry name" value="NAC_dom_sf"/>
</dbReference>
<evidence type="ECO:0000259" key="5">
    <source>
        <dbReference type="PROSITE" id="PS51005"/>
    </source>
</evidence>
<evidence type="ECO:0000256" key="1">
    <source>
        <dbReference type="ARBA" id="ARBA00023015"/>
    </source>
</evidence>
<name>A0A811RZI2_9POAL</name>
<dbReference type="PANTHER" id="PTHR31744:SF223">
    <property type="entry name" value="NAC DOMAIN-CONTAINING PROTEIN"/>
    <property type="match status" value="1"/>
</dbReference>
<protein>
    <recommendedName>
        <fullName evidence="5">NAC domain-containing protein</fullName>
    </recommendedName>
</protein>
<gene>
    <name evidence="6" type="ORF">NCGR_LOCUS58351</name>
</gene>
<evidence type="ECO:0000256" key="3">
    <source>
        <dbReference type="ARBA" id="ARBA00023163"/>
    </source>
</evidence>